<protein>
    <submittedName>
        <fullName evidence="2">Ribosomal-protein-alanine acetyltransferase</fullName>
        <ecNumber evidence="2">2.3.1.267</ecNumber>
    </submittedName>
</protein>
<keyword evidence="2" id="KW-0808">Transferase</keyword>
<gene>
    <name evidence="2" type="primary">rimI</name>
    <name evidence="2" type="ORF">AGI3411_02515</name>
</gene>
<dbReference type="Gene3D" id="3.40.630.30">
    <property type="match status" value="1"/>
</dbReference>
<dbReference type="EMBL" id="UFQB01000009">
    <property type="protein sequence ID" value="SSW66420.1"/>
    <property type="molecule type" value="Genomic_DNA"/>
</dbReference>
<dbReference type="GO" id="GO:0008999">
    <property type="term" value="F:protein-N-terminal-alanine acetyltransferase activity"/>
    <property type="evidence" value="ECO:0007669"/>
    <property type="project" value="UniProtKB-EC"/>
</dbReference>
<evidence type="ECO:0000313" key="3">
    <source>
        <dbReference type="Proteomes" id="UP000289184"/>
    </source>
</evidence>
<dbReference type="RefSeq" id="WP_129527720.1">
    <property type="nucleotide sequence ID" value="NZ_UFQB01000009.1"/>
</dbReference>
<dbReference type="CDD" id="cd04301">
    <property type="entry name" value="NAT_SF"/>
    <property type="match status" value="1"/>
</dbReference>
<accession>A0A446CEW4</accession>
<dbReference type="PROSITE" id="PS51186">
    <property type="entry name" value="GNAT"/>
    <property type="match status" value="1"/>
</dbReference>
<evidence type="ECO:0000259" key="1">
    <source>
        <dbReference type="PROSITE" id="PS51186"/>
    </source>
</evidence>
<dbReference type="InterPro" id="IPR056935">
    <property type="entry name" value="Rv0428c-like_C"/>
</dbReference>
<keyword evidence="3" id="KW-1185">Reference proteome</keyword>
<proteinExistence type="predicted"/>
<dbReference type="EC" id="2.3.1.267" evidence="2"/>
<feature type="domain" description="N-acetyltransferase" evidence="1">
    <location>
        <begin position="137"/>
        <end position="274"/>
    </location>
</feature>
<organism evidence="2 3">
    <name type="scientific">Achromobacter agilis</name>
    <dbReference type="NCBI Taxonomy" id="1353888"/>
    <lineage>
        <taxon>Bacteria</taxon>
        <taxon>Pseudomonadati</taxon>
        <taxon>Pseudomonadota</taxon>
        <taxon>Betaproteobacteria</taxon>
        <taxon>Burkholderiales</taxon>
        <taxon>Alcaligenaceae</taxon>
        <taxon>Achromobacter</taxon>
    </lineage>
</organism>
<dbReference type="InterPro" id="IPR016181">
    <property type="entry name" value="Acyl_CoA_acyltransferase"/>
</dbReference>
<dbReference type="Pfam" id="PF24553">
    <property type="entry name" value="Rv0428c_C"/>
    <property type="match status" value="1"/>
</dbReference>
<name>A0A446CEW4_9BURK</name>
<reference evidence="2 3" key="1">
    <citation type="submission" date="2018-07" db="EMBL/GenBank/DDBJ databases">
        <authorList>
            <person name="Peeters C."/>
        </authorList>
    </citation>
    <scope>NUCLEOTIDE SEQUENCE [LARGE SCALE GENOMIC DNA]</scope>
    <source>
        <strain evidence="2 3">LMG 3411</strain>
    </source>
</reference>
<dbReference type="AlphaFoldDB" id="A0A446CEW4"/>
<keyword evidence="2" id="KW-0012">Acyltransferase</keyword>
<evidence type="ECO:0000313" key="2">
    <source>
        <dbReference type="EMBL" id="SSW66420.1"/>
    </source>
</evidence>
<dbReference type="Proteomes" id="UP000289184">
    <property type="component" value="Unassembled WGS sequence"/>
</dbReference>
<dbReference type="OrthoDB" id="9805924at2"/>
<dbReference type="InterPro" id="IPR000182">
    <property type="entry name" value="GNAT_dom"/>
</dbReference>
<sequence>MHATALFAPMQTTATRTPSVDVRDSLRVRLEEAALNATAVGAQVLYDGWLVRFAHSPVKRVRSVNVLGLSTRTLDERLAYCSSLYARHGLPMVLRLTSIGPDFSLDAELESRGYTFTDETRVMCMPLVPRPSVRGDLLFLSVDADRFAAVVGEMRGSLPEHVDEHRKRLQGLAVDILPVLATDAAGRRVAAGLGVRDGDLLGLFDIVTDPGQRRKGYAGALVEHLLAEGATGGATTAYLQVEPENSAARALYGRYGFKDCYAYWYRLPAEHADA</sequence>
<dbReference type="SUPFAM" id="SSF55729">
    <property type="entry name" value="Acyl-CoA N-acyltransferases (Nat)"/>
    <property type="match status" value="1"/>
</dbReference>